<name>A2DYS9_TRIV3</name>
<evidence type="ECO:0008006" key="3">
    <source>
        <dbReference type="Google" id="ProtNLM"/>
    </source>
</evidence>
<evidence type="ECO:0000313" key="1">
    <source>
        <dbReference type="EMBL" id="EAY14469.1"/>
    </source>
</evidence>
<dbReference type="KEGG" id="tva:4772458"/>
<organism evidence="1 2">
    <name type="scientific">Trichomonas vaginalis (strain ATCC PRA-98 / G3)</name>
    <dbReference type="NCBI Taxonomy" id="412133"/>
    <lineage>
        <taxon>Eukaryota</taxon>
        <taxon>Metamonada</taxon>
        <taxon>Parabasalia</taxon>
        <taxon>Trichomonadida</taxon>
        <taxon>Trichomonadidae</taxon>
        <taxon>Trichomonas</taxon>
    </lineage>
</organism>
<accession>A2DYS9</accession>
<dbReference type="InParanoid" id="A2DYS9"/>
<dbReference type="Proteomes" id="UP000001542">
    <property type="component" value="Unassembled WGS sequence"/>
</dbReference>
<dbReference type="AlphaFoldDB" id="A2DYS9"/>
<proteinExistence type="predicted"/>
<sequence>MTYSYSYTGYSTDIDEEAAMSKAIEMSQTSSKIDIPSVNLKGWGQDEYLFVLDYFNSLGLEYSQAVLKYESQHPDIKLDRKALAKRYNLDYEIRTPLIVQLMSEHLVKIEE</sequence>
<dbReference type="SMR" id="A2DYS9"/>
<dbReference type="EMBL" id="DS113270">
    <property type="protein sequence ID" value="EAY14469.1"/>
    <property type="molecule type" value="Genomic_DNA"/>
</dbReference>
<dbReference type="RefSeq" id="XP_001326692.1">
    <property type="nucleotide sequence ID" value="XM_001326657.1"/>
</dbReference>
<evidence type="ECO:0000313" key="2">
    <source>
        <dbReference type="Proteomes" id="UP000001542"/>
    </source>
</evidence>
<gene>
    <name evidence="1" type="ORF">TVAG_426630</name>
</gene>
<protein>
    <recommendedName>
        <fullName evidence="3">LisH domain-containing protein</fullName>
    </recommendedName>
</protein>
<dbReference type="VEuPathDB" id="TrichDB:TVAGG3_0538380"/>
<reference evidence="1" key="1">
    <citation type="submission" date="2006-10" db="EMBL/GenBank/DDBJ databases">
        <authorList>
            <person name="Amadeo P."/>
            <person name="Zhao Q."/>
            <person name="Wortman J."/>
            <person name="Fraser-Liggett C."/>
            <person name="Carlton J."/>
        </authorList>
    </citation>
    <scope>NUCLEOTIDE SEQUENCE</scope>
    <source>
        <strain evidence="1">G3</strain>
    </source>
</reference>
<keyword evidence="2" id="KW-1185">Reference proteome</keyword>
<dbReference type="VEuPathDB" id="TrichDB:TVAG_426630"/>
<reference evidence="1" key="2">
    <citation type="journal article" date="2007" name="Science">
        <title>Draft genome sequence of the sexually transmitted pathogen Trichomonas vaginalis.</title>
        <authorList>
            <person name="Carlton J.M."/>
            <person name="Hirt R.P."/>
            <person name="Silva J.C."/>
            <person name="Delcher A.L."/>
            <person name="Schatz M."/>
            <person name="Zhao Q."/>
            <person name="Wortman J.R."/>
            <person name="Bidwell S.L."/>
            <person name="Alsmark U.C.M."/>
            <person name="Besteiro S."/>
            <person name="Sicheritz-Ponten T."/>
            <person name="Noel C.J."/>
            <person name="Dacks J.B."/>
            <person name="Foster P.G."/>
            <person name="Simillion C."/>
            <person name="Van de Peer Y."/>
            <person name="Miranda-Saavedra D."/>
            <person name="Barton G.J."/>
            <person name="Westrop G.D."/>
            <person name="Mueller S."/>
            <person name="Dessi D."/>
            <person name="Fiori P.L."/>
            <person name="Ren Q."/>
            <person name="Paulsen I."/>
            <person name="Zhang H."/>
            <person name="Bastida-Corcuera F.D."/>
            <person name="Simoes-Barbosa A."/>
            <person name="Brown M.T."/>
            <person name="Hayes R.D."/>
            <person name="Mukherjee M."/>
            <person name="Okumura C.Y."/>
            <person name="Schneider R."/>
            <person name="Smith A.J."/>
            <person name="Vanacova S."/>
            <person name="Villalvazo M."/>
            <person name="Haas B.J."/>
            <person name="Pertea M."/>
            <person name="Feldblyum T.V."/>
            <person name="Utterback T.R."/>
            <person name="Shu C.L."/>
            <person name="Osoegawa K."/>
            <person name="de Jong P.J."/>
            <person name="Hrdy I."/>
            <person name="Horvathova L."/>
            <person name="Zubacova Z."/>
            <person name="Dolezal P."/>
            <person name="Malik S.B."/>
            <person name="Logsdon J.M. Jr."/>
            <person name="Henze K."/>
            <person name="Gupta A."/>
            <person name="Wang C.C."/>
            <person name="Dunne R.L."/>
            <person name="Upcroft J.A."/>
            <person name="Upcroft P."/>
            <person name="White O."/>
            <person name="Salzberg S.L."/>
            <person name="Tang P."/>
            <person name="Chiu C.-H."/>
            <person name="Lee Y.-S."/>
            <person name="Embley T.M."/>
            <person name="Coombs G.H."/>
            <person name="Mottram J.C."/>
            <person name="Tachezy J."/>
            <person name="Fraser-Liggett C.M."/>
            <person name="Johnson P.J."/>
        </authorList>
    </citation>
    <scope>NUCLEOTIDE SEQUENCE [LARGE SCALE GENOMIC DNA]</scope>
    <source>
        <strain evidence="1">G3</strain>
    </source>
</reference>